<comment type="caution">
    <text evidence="5">The sequence shown here is derived from an EMBL/GenBank/DDBJ whole genome shotgun (WGS) entry which is preliminary data.</text>
</comment>
<dbReference type="GO" id="GO:0016020">
    <property type="term" value="C:membrane"/>
    <property type="evidence" value="ECO:0007669"/>
    <property type="project" value="UniProtKB-SubCell"/>
</dbReference>
<protein>
    <recommendedName>
        <fullName evidence="4">Wall-associated receptor kinase galacturonan-binding domain-containing protein</fullName>
    </recommendedName>
</protein>
<dbReference type="OrthoDB" id="1918322at2759"/>
<evidence type="ECO:0000313" key="6">
    <source>
        <dbReference type="Proteomes" id="UP001141552"/>
    </source>
</evidence>
<feature type="chain" id="PRO_5040243665" description="Wall-associated receptor kinase galacturonan-binding domain-containing protein" evidence="3">
    <location>
        <begin position="34"/>
        <end position="447"/>
    </location>
</feature>
<dbReference type="Pfam" id="PF13947">
    <property type="entry name" value="GUB_WAK_bind"/>
    <property type="match status" value="1"/>
</dbReference>
<sequence>PHSTTMTPPAILHLLLLLFTAALLLTHLPNAFSATTHCPNCGTTPVPYPLSTSPTCGDPQYRIRCNAGKLMFDTVNNSYPITSINPSTQRLVIQPATLSAPNTCVTWDYSGHGVQLNNSLPFNITGSNTVMFFNCSAMILDSPLNCSSTSLCHVYLNSSNGQEKAACRAAPVCCTFRAGGGATAYMIRVRPGGCGAYTSFVNLDAGQPVGQWPRPGLEIQWALPQEPSTSPTCGDPHYRIRCNAGKLMFDTVNNSYPITSINPSTQRLVIQPATLSAPNTCVTSDYSGQGVQLNNSLPFNITGSNTVMFFNCSAEILDSPLNCSSTNLCHVYLNNSNSQEEEAACRAAPVCCTFRAGGGATAYMIRVRPGGCGAYTSFVNLDAGRPVGQWPRPGLEIQWAMPQEPLCGSQVDCDENSTCAADGSRSGSPLVSYYTNDINTSQMHENA</sequence>
<dbReference type="AlphaFoldDB" id="A0A9Q0GKN7"/>
<evidence type="ECO:0000256" key="2">
    <source>
        <dbReference type="ARBA" id="ARBA00022729"/>
    </source>
</evidence>
<name>A0A9Q0GKN7_9ROSI</name>
<reference evidence="5" key="1">
    <citation type="submission" date="2022-02" db="EMBL/GenBank/DDBJ databases">
        <authorList>
            <person name="Henning P.M."/>
            <person name="McCubbin A.G."/>
            <person name="Shore J.S."/>
        </authorList>
    </citation>
    <scope>NUCLEOTIDE SEQUENCE</scope>
    <source>
        <strain evidence="5">F60SS</strain>
        <tissue evidence="5">Leaves</tissue>
    </source>
</reference>
<evidence type="ECO:0000313" key="5">
    <source>
        <dbReference type="EMBL" id="KAJ4850299.1"/>
    </source>
</evidence>
<comment type="subcellular location">
    <subcellularLocation>
        <location evidence="1">Membrane</location>
        <topology evidence="1">Single-pass membrane protein</topology>
    </subcellularLocation>
</comment>
<dbReference type="PANTHER" id="PTHR33355">
    <property type="entry name" value="WALL-ASSOCIATED RECEPTOR KINASE CARBOXY-TERMINAL PROTEIN-RELATED"/>
    <property type="match status" value="1"/>
</dbReference>
<accession>A0A9Q0GKN7</accession>
<dbReference type="Proteomes" id="UP001141552">
    <property type="component" value="Unassembled WGS sequence"/>
</dbReference>
<dbReference type="GO" id="GO:0030247">
    <property type="term" value="F:polysaccharide binding"/>
    <property type="evidence" value="ECO:0007669"/>
    <property type="project" value="InterPro"/>
</dbReference>
<reference evidence="5" key="2">
    <citation type="journal article" date="2023" name="Plants (Basel)">
        <title>Annotation of the Turnera subulata (Passifloraceae) Draft Genome Reveals the S-Locus Evolved after the Divergence of Turneroideae from Passifloroideae in a Stepwise Manner.</title>
        <authorList>
            <person name="Henning P.M."/>
            <person name="Roalson E.H."/>
            <person name="Mir W."/>
            <person name="McCubbin A.G."/>
            <person name="Shore J.S."/>
        </authorList>
    </citation>
    <scope>NUCLEOTIDE SEQUENCE</scope>
    <source>
        <strain evidence="5">F60SS</strain>
    </source>
</reference>
<keyword evidence="6" id="KW-1185">Reference proteome</keyword>
<feature type="non-terminal residue" evidence="5">
    <location>
        <position position="1"/>
    </location>
</feature>
<organism evidence="5 6">
    <name type="scientific">Turnera subulata</name>
    <dbReference type="NCBI Taxonomy" id="218843"/>
    <lineage>
        <taxon>Eukaryota</taxon>
        <taxon>Viridiplantae</taxon>
        <taxon>Streptophyta</taxon>
        <taxon>Embryophyta</taxon>
        <taxon>Tracheophyta</taxon>
        <taxon>Spermatophyta</taxon>
        <taxon>Magnoliopsida</taxon>
        <taxon>eudicotyledons</taxon>
        <taxon>Gunneridae</taxon>
        <taxon>Pentapetalae</taxon>
        <taxon>rosids</taxon>
        <taxon>fabids</taxon>
        <taxon>Malpighiales</taxon>
        <taxon>Passifloraceae</taxon>
        <taxon>Turnera</taxon>
    </lineage>
</organism>
<gene>
    <name evidence="5" type="ORF">Tsubulata_025899</name>
</gene>
<evidence type="ECO:0000259" key="4">
    <source>
        <dbReference type="Pfam" id="PF13947"/>
    </source>
</evidence>
<evidence type="ECO:0000256" key="3">
    <source>
        <dbReference type="SAM" id="SignalP"/>
    </source>
</evidence>
<dbReference type="InterPro" id="IPR025287">
    <property type="entry name" value="WAK_GUB"/>
</dbReference>
<proteinExistence type="predicted"/>
<dbReference type="PANTHER" id="PTHR33355:SF15">
    <property type="entry name" value="WALL-ASSOCIATED RECEPTOR KINASE GALACTURONAN-BINDING DOMAIN-CONTAINING PROTEIN"/>
    <property type="match status" value="1"/>
</dbReference>
<dbReference type="EMBL" id="JAKUCV010000376">
    <property type="protein sequence ID" value="KAJ4850299.1"/>
    <property type="molecule type" value="Genomic_DNA"/>
</dbReference>
<evidence type="ECO:0000256" key="1">
    <source>
        <dbReference type="ARBA" id="ARBA00004167"/>
    </source>
</evidence>
<keyword evidence="2 3" id="KW-0732">Signal</keyword>
<feature type="signal peptide" evidence="3">
    <location>
        <begin position="1"/>
        <end position="33"/>
    </location>
</feature>
<feature type="domain" description="Wall-associated receptor kinase galacturonan-binding" evidence="4">
    <location>
        <begin position="38"/>
        <end position="93"/>
    </location>
</feature>